<organism evidence="1">
    <name type="scientific">viral metagenome</name>
    <dbReference type="NCBI Taxonomy" id="1070528"/>
    <lineage>
        <taxon>unclassified sequences</taxon>
        <taxon>metagenomes</taxon>
        <taxon>organismal metagenomes</taxon>
    </lineage>
</organism>
<evidence type="ECO:0000313" key="1">
    <source>
        <dbReference type="EMBL" id="QHT74889.1"/>
    </source>
</evidence>
<reference evidence="1" key="1">
    <citation type="journal article" date="2020" name="Nature">
        <title>Giant virus diversity and host interactions through global metagenomics.</title>
        <authorList>
            <person name="Schulz F."/>
            <person name="Roux S."/>
            <person name="Paez-Espino D."/>
            <person name="Jungbluth S."/>
            <person name="Walsh D.A."/>
            <person name="Denef V.J."/>
            <person name="McMahon K.D."/>
            <person name="Konstantinidis K.T."/>
            <person name="Eloe-Fadrosh E.A."/>
            <person name="Kyrpides N.C."/>
            <person name="Woyke T."/>
        </authorList>
    </citation>
    <scope>NUCLEOTIDE SEQUENCE</scope>
    <source>
        <strain evidence="1">GVMAG-M-3300023179-62</strain>
    </source>
</reference>
<sequence>MEREDFLVNKNDNYDIKKMIVESEKRADAF</sequence>
<dbReference type="EMBL" id="MN739859">
    <property type="protein sequence ID" value="QHT74889.1"/>
    <property type="molecule type" value="Genomic_DNA"/>
</dbReference>
<accession>A0A6C0H368</accession>
<protein>
    <submittedName>
        <fullName evidence="1">Uncharacterized protein</fullName>
    </submittedName>
</protein>
<proteinExistence type="predicted"/>
<name>A0A6C0H368_9ZZZZ</name>
<dbReference type="AlphaFoldDB" id="A0A6C0H368"/>